<dbReference type="HOGENOM" id="CLU_001114_1_1_0"/>
<keyword evidence="3" id="KW-0227">DNA damage</keyword>
<dbReference type="GO" id="GO:0043138">
    <property type="term" value="F:3'-5' DNA helicase activity"/>
    <property type="evidence" value="ECO:0007669"/>
    <property type="project" value="UniProtKB-EC"/>
</dbReference>
<dbReference type="InterPro" id="IPR014017">
    <property type="entry name" value="DNA_helicase_UvrD-like_C"/>
</dbReference>
<comment type="catalytic activity">
    <reaction evidence="14">
        <text>ATP + H2O = ADP + phosphate + H(+)</text>
        <dbReference type="Rhea" id="RHEA:13065"/>
        <dbReference type="ChEBI" id="CHEBI:15377"/>
        <dbReference type="ChEBI" id="CHEBI:15378"/>
        <dbReference type="ChEBI" id="CHEBI:30616"/>
        <dbReference type="ChEBI" id="CHEBI:43474"/>
        <dbReference type="ChEBI" id="CHEBI:456216"/>
        <dbReference type="EC" id="5.6.2.4"/>
    </reaction>
</comment>
<dbReference type="SUPFAM" id="SSF52540">
    <property type="entry name" value="P-loop containing nucleoside triphosphate hydrolases"/>
    <property type="match status" value="1"/>
</dbReference>
<evidence type="ECO:0000256" key="14">
    <source>
        <dbReference type="ARBA" id="ARBA00048988"/>
    </source>
</evidence>
<evidence type="ECO:0000256" key="5">
    <source>
        <dbReference type="ARBA" id="ARBA00022806"/>
    </source>
</evidence>
<keyword evidence="1" id="KW-0540">Nuclease</keyword>
<evidence type="ECO:0000256" key="13">
    <source>
        <dbReference type="ARBA" id="ARBA00034923"/>
    </source>
</evidence>
<dbReference type="Gene3D" id="1.10.486.10">
    <property type="entry name" value="PCRA, domain 4"/>
    <property type="match status" value="1"/>
</dbReference>
<dbReference type="Gene3D" id="3.40.50.300">
    <property type="entry name" value="P-loop containing nucleotide triphosphate hydrolases"/>
    <property type="match status" value="4"/>
</dbReference>
<dbReference type="GO" id="GO:0000725">
    <property type="term" value="P:recombinational repair"/>
    <property type="evidence" value="ECO:0007669"/>
    <property type="project" value="TreeGrafter"/>
</dbReference>
<dbReference type="EC" id="5.6.2.4" evidence="12"/>
<keyword evidence="5 15" id="KW-0347">Helicase</keyword>
<keyword evidence="20" id="KW-1185">Reference proteome</keyword>
<dbReference type="InterPro" id="IPR000212">
    <property type="entry name" value="DNA_helicase_UvrD/REP"/>
</dbReference>
<dbReference type="EMBL" id="CP002514">
    <property type="protein sequence ID" value="AEP12200.1"/>
    <property type="molecule type" value="Genomic_DNA"/>
</dbReference>
<feature type="domain" description="UvrD-like helicase ATP-binding" evidence="17">
    <location>
        <begin position="23"/>
        <end position="470"/>
    </location>
</feature>
<evidence type="ECO:0000256" key="10">
    <source>
        <dbReference type="ARBA" id="ARBA00023235"/>
    </source>
</evidence>
<evidence type="ECO:0000256" key="9">
    <source>
        <dbReference type="ARBA" id="ARBA00023204"/>
    </source>
</evidence>
<dbReference type="PANTHER" id="PTHR11070:SF2">
    <property type="entry name" value="ATP-DEPENDENT DNA HELICASE SRS2"/>
    <property type="match status" value="1"/>
</dbReference>
<dbReference type="Proteomes" id="UP000006791">
    <property type="component" value="Chromosome 1"/>
</dbReference>
<keyword evidence="7 15" id="KW-0067">ATP-binding</keyword>
<dbReference type="KEGG" id="ctm:Cabther_A1450"/>
<evidence type="ECO:0000256" key="1">
    <source>
        <dbReference type="ARBA" id="ARBA00022722"/>
    </source>
</evidence>
<dbReference type="InterPro" id="IPR011604">
    <property type="entry name" value="PDDEXK-like_dom_sf"/>
</dbReference>
<dbReference type="PROSITE" id="PS51217">
    <property type="entry name" value="UVRD_HELICASE_CTER"/>
    <property type="match status" value="1"/>
</dbReference>
<evidence type="ECO:0000256" key="2">
    <source>
        <dbReference type="ARBA" id="ARBA00022741"/>
    </source>
</evidence>
<evidence type="ECO:0000259" key="18">
    <source>
        <dbReference type="PROSITE" id="PS51217"/>
    </source>
</evidence>
<evidence type="ECO:0000256" key="3">
    <source>
        <dbReference type="ARBA" id="ARBA00022763"/>
    </source>
</evidence>
<dbReference type="Gene3D" id="3.90.320.10">
    <property type="match status" value="1"/>
</dbReference>
<keyword evidence="6 19" id="KW-0269">Exonuclease</keyword>
<gene>
    <name evidence="19" type="ordered locus">Cabther_A1450</name>
</gene>
<evidence type="ECO:0000256" key="8">
    <source>
        <dbReference type="ARBA" id="ARBA00023125"/>
    </source>
</evidence>
<evidence type="ECO:0000256" key="4">
    <source>
        <dbReference type="ARBA" id="ARBA00022801"/>
    </source>
</evidence>
<organism evidence="19 20">
    <name type="scientific">Chloracidobacterium thermophilum (strain B)</name>
    <dbReference type="NCBI Taxonomy" id="981222"/>
    <lineage>
        <taxon>Bacteria</taxon>
        <taxon>Pseudomonadati</taxon>
        <taxon>Acidobacteriota</taxon>
        <taxon>Terriglobia</taxon>
        <taxon>Terriglobales</taxon>
        <taxon>Acidobacteriaceae</taxon>
        <taxon>Chloracidobacterium</taxon>
    </lineage>
</organism>
<feature type="domain" description="UvrD-like helicase C-terminal" evidence="18">
    <location>
        <begin position="507"/>
        <end position="803"/>
    </location>
</feature>
<dbReference type="InterPro" id="IPR011335">
    <property type="entry name" value="Restrct_endonuc-II-like"/>
</dbReference>
<evidence type="ECO:0000256" key="7">
    <source>
        <dbReference type="ARBA" id="ARBA00022840"/>
    </source>
</evidence>
<dbReference type="STRING" id="981222.Cabther_A1450"/>
<sequence length="1297" mass="144208">MVFQVPVLVFQVKAMVVTLNPTTGLTDDQQAAIEVLDRPLVVTAGPGAGKTRVLTERFLHLLEQPGVGVENIVAITFTNKAANEMRERIRQRLEEQIVACQGTGAELLWRQRKRQLEAAAIGTIHSFCSRLLHEFPLAAKVDPTFTTLDEYTAAVMLDQAAQQAVTGAIDQGDDRVAELVAAYGRATLIAELKQVFNQLRSLGIPLDEAERITAQNTLTLADYTTALQSVEQHVAALKTAIDEEKRAKKTGKTLEAAEAFLAVWNREANGLQQAAPSVDALPAFLATLARLREALPAAHGNVGKAVKPLQESLGTRSQGGGQLEAIYFDVCARDYQQAVFQVLRSVEFLYTKAKNESAALDFEDLQLRARELLESADIRRRVQERYRHFLVDEFQDTNHLQRDILGDLGLDALTSKPASGGNRTFFFVGDRKQSIYAFRGAEVEVFDETIDSVTAKGGQHLRLEVNFRSDPRLVDFFNAIFSRIMAAPEGSQPAELRQSGFVAHEPGVAFRAALNTGQPAVVFLYTEMPKDDKKDDEKPSPYDESLRDIESERLAGYVRELVEQQIPLVNTAQGTPRPPTYRDIAFLFGALTDVKTYERALRRAGVPCYVVAGHGFYGRPEVSDLLNLLAFLDNRADDIALAGVLRSPLFGLSDETLLWLRWTAANASDQWVSLYSQLRREAEQKQAALASEQRALLEEAVEILEELLAVRNRLPLPDLIEQAIRRTGYDIVCAGAEDGPQRLSNLDKLVALARGFASRETHLLRDFVAYIREFRRLDAREAEAQLELGLDAVALLTIHKSKGLEFPVVVLPDLQRRWRQSAGKFVFERNSGLGFDVPDMLGRRRPTALKSMALERIERREQFERMRQLYVAMTRAQDALILSAAARPKTGNAEGSSVQSFLDWLSPWLLPEEDAGSAPPDVGPAGMEVQLDAARILVLRDSVPAVPGNADPTPLPEPSSREAFVAQAAADARQRERARRELIRQLEDQLETVAPDPKAIHGQYHYSVAQLNSFAHCPRQYYFARFLDPLEDEAGLERRPVEDTERPEGQARLSPAIRGLIVHRLCEDLQPEDTDNRALRAALQRAVASLRAEGRLEGVMLDDEAILDDVWWLAKRYAESDFRKEIDAVQRQAREPSSGCEVWSERVFTIRCDAALVTGAMDKVLITPRPGGQGVTAHVVDFKTNAFATRPGAPGFAAEKAEKVAWYRLQLQIYALALWELTPNVKEVRATLHFLAPDEKFELPANQAGKEATAHAVNKVISELVAIRTFAETDFEAKPGARCQLCRYANVCADAIR</sequence>
<protein>
    <recommendedName>
        <fullName evidence="12">DNA 3'-5' helicase</fullName>
        <ecNumber evidence="12">5.6.2.4</ecNumber>
    </recommendedName>
    <alternativeName>
        <fullName evidence="13">DNA 3'-5' helicase II</fullName>
    </alternativeName>
</protein>
<accession>G2LHD7</accession>
<dbReference type="Pfam" id="PF13361">
    <property type="entry name" value="UvrD_C"/>
    <property type="match status" value="1"/>
</dbReference>
<evidence type="ECO:0000256" key="6">
    <source>
        <dbReference type="ARBA" id="ARBA00022839"/>
    </source>
</evidence>
<dbReference type="Pfam" id="PF00580">
    <property type="entry name" value="UvrD-helicase"/>
    <property type="match status" value="2"/>
</dbReference>
<keyword evidence="2 15" id="KW-0547">Nucleotide-binding</keyword>
<keyword evidence="16" id="KW-0175">Coiled coil</keyword>
<feature type="coiled-coil region" evidence="16">
    <location>
        <begin position="675"/>
        <end position="707"/>
    </location>
</feature>
<evidence type="ECO:0000256" key="12">
    <source>
        <dbReference type="ARBA" id="ARBA00034808"/>
    </source>
</evidence>
<dbReference type="GO" id="GO:0003677">
    <property type="term" value="F:DNA binding"/>
    <property type="evidence" value="ECO:0007669"/>
    <property type="project" value="UniProtKB-KW"/>
</dbReference>
<dbReference type="SUPFAM" id="SSF52980">
    <property type="entry name" value="Restriction endonuclease-like"/>
    <property type="match status" value="1"/>
</dbReference>
<dbReference type="PANTHER" id="PTHR11070">
    <property type="entry name" value="UVRD / RECB / PCRA DNA HELICASE FAMILY MEMBER"/>
    <property type="match status" value="1"/>
</dbReference>
<feature type="binding site" evidence="15">
    <location>
        <begin position="44"/>
        <end position="51"/>
    </location>
    <ligand>
        <name>ATP</name>
        <dbReference type="ChEBI" id="CHEBI:30616"/>
    </ligand>
</feature>
<keyword evidence="4 15" id="KW-0378">Hydrolase</keyword>
<dbReference type="InterPro" id="IPR027417">
    <property type="entry name" value="P-loop_NTPase"/>
</dbReference>
<dbReference type="GO" id="GO:0005524">
    <property type="term" value="F:ATP binding"/>
    <property type="evidence" value="ECO:0007669"/>
    <property type="project" value="UniProtKB-UniRule"/>
</dbReference>
<evidence type="ECO:0000256" key="16">
    <source>
        <dbReference type="SAM" id="Coils"/>
    </source>
</evidence>
<comment type="catalytic activity">
    <reaction evidence="11">
        <text>Couples ATP hydrolysis with the unwinding of duplex DNA by translocating in the 3'-5' direction.</text>
        <dbReference type="EC" id="5.6.2.4"/>
    </reaction>
</comment>
<keyword evidence="8" id="KW-0238">DNA-binding</keyword>
<name>G2LHD7_CHLTF</name>
<dbReference type="InterPro" id="IPR014016">
    <property type="entry name" value="UvrD-like_ATP-bd"/>
</dbReference>
<dbReference type="GO" id="GO:0004527">
    <property type="term" value="F:exonuclease activity"/>
    <property type="evidence" value="ECO:0007669"/>
    <property type="project" value="UniProtKB-KW"/>
</dbReference>
<reference evidence="19 20" key="1">
    <citation type="journal article" date="2012" name="Environ. Microbiol.">
        <title>Complete genome of Candidatus Chloracidobacterium thermophilum, a chlorophyll-based photoheterotroph belonging to the phylum Acidobacteria.</title>
        <authorList>
            <person name="Garcia Costas A.M."/>
            <person name="Liu Z."/>
            <person name="Tomsho L.P."/>
            <person name="Schuster S.C."/>
            <person name="Ward D.M."/>
            <person name="Bryant D.A."/>
        </authorList>
    </citation>
    <scope>NUCLEOTIDE SEQUENCE [LARGE SCALE GENOMIC DNA]</scope>
    <source>
        <strain evidence="19 20">B</strain>
    </source>
</reference>
<evidence type="ECO:0000313" key="19">
    <source>
        <dbReference type="EMBL" id="AEP12200.1"/>
    </source>
</evidence>
<dbReference type="InterPro" id="IPR038726">
    <property type="entry name" value="PDDEXK_AddAB-type"/>
</dbReference>
<keyword evidence="9" id="KW-0234">DNA repair</keyword>
<dbReference type="PROSITE" id="PS51198">
    <property type="entry name" value="UVRD_HELICASE_ATP_BIND"/>
    <property type="match status" value="1"/>
</dbReference>
<keyword evidence="10" id="KW-0413">Isomerase</keyword>
<dbReference type="CDD" id="cd17932">
    <property type="entry name" value="DEXQc_UvrD"/>
    <property type="match status" value="1"/>
</dbReference>
<dbReference type="Pfam" id="PF12705">
    <property type="entry name" value="PDDEXK_1"/>
    <property type="match status" value="1"/>
</dbReference>
<evidence type="ECO:0000259" key="17">
    <source>
        <dbReference type="PROSITE" id="PS51198"/>
    </source>
</evidence>
<proteinExistence type="predicted"/>
<evidence type="ECO:0000256" key="11">
    <source>
        <dbReference type="ARBA" id="ARBA00034617"/>
    </source>
</evidence>
<evidence type="ECO:0000256" key="15">
    <source>
        <dbReference type="PROSITE-ProRule" id="PRU00560"/>
    </source>
</evidence>
<evidence type="ECO:0000313" key="20">
    <source>
        <dbReference type="Proteomes" id="UP000006791"/>
    </source>
</evidence>